<dbReference type="Proteomes" id="UP000305131">
    <property type="component" value="Unassembled WGS sequence"/>
</dbReference>
<dbReference type="PANTHER" id="PTHR34714:SF2">
    <property type="entry name" value="EGF-LIKE DOMAIN-CONTAINING PROTEIN"/>
    <property type="match status" value="1"/>
</dbReference>
<accession>A0A6C1KRI6</accession>
<sequence>MAEQTVEQTDAQLWTRTARPWSTLYADAALKRLGLPAFTVVEPGAGVYRHPLLVWSGVRKAARKAADAPYLMVCCDVLVLDEDLIVDRPAFIIARRIEVGPRSGVIIDRIARPDPSLLLLTQQIVEAASGKASALSITLVVNDAEGMPIEIGYDLTPASNAEFCMAVVLEPGETVFRGLHPGDAGLGIIGLGEQPALLLETQFQLASLRFTEDPGHARQLLFWIVELLSGNQSLAELALQARALYDTVSLLSSEAKNGVLVPALDHAVYADQADQCLKLLTGRDQRFADMRQASRSDRQWLDDARGMLADRANELDLNDRLVAQARRTRDQAEEARSDILGQLLNTRLTLEQAKTTFDMEIERWKRAQMQAAAVDLVTNSLSLLSKVPAIVVGAGDVGAIGQVFVGDVTQIAGQAGKMLGADQSVTKLVKGQTFSSWASKIESARGPFAKLSKSNKIDQNANQFASWAQGKAAPSLPKGNPLPPRNQAGANPPPAAAPDRDKADDMRDRVESAAGDAKGIFDAALRLKEVGEAAEAMERSSAELLDLAEGSIGDSLSTVEPAGIDIATGGAQLWQNLAIDVENMFENLAGGDVKSIPGANEYRLAFRKLFVAGQAMSVARLALAKANTDLAVALLRKRSAAKALDTMEQRVGKLGEQVAEDETVQNTLFERVVEAKRGVFLAMEAYRRAFCYFSLIPLEALPTLPRITDSVDDFSNKVRQITGRSFELEAVEQMTGMPSTTTNIEIVVSDPVELKGVVGKRRVEVTVPDDSPAFKYFARVRVSRIRVYAEGVTSPVPILVRISSNGIYRDRVRSGPSSSPRWVDFSGKKFSRVFVYRDQVSPPLVEADTVERFRNDVFRPTPFTTWTLVFERQDGAAIDLTGLTAVRMQFSGECSAL</sequence>
<name>A0A6C1KRI6_XANAU</name>
<dbReference type="GeneID" id="95774461"/>
<dbReference type="OrthoDB" id="8478831at2"/>
<feature type="region of interest" description="Disordered" evidence="1">
    <location>
        <begin position="468"/>
        <end position="513"/>
    </location>
</feature>
<feature type="compositionally biased region" description="Basic and acidic residues" evidence="1">
    <location>
        <begin position="498"/>
        <end position="511"/>
    </location>
</feature>
<dbReference type="EMBL" id="VAUP01000028">
    <property type="protein sequence ID" value="TLX42636.1"/>
    <property type="molecule type" value="Genomic_DNA"/>
</dbReference>
<evidence type="ECO:0000313" key="2">
    <source>
        <dbReference type="EMBL" id="TLX42636.1"/>
    </source>
</evidence>
<dbReference type="AlphaFoldDB" id="A0A6C1KRI6"/>
<reference evidence="2 3" key="1">
    <citation type="submission" date="2019-05" db="EMBL/GenBank/DDBJ databases">
        <authorList>
            <person name="Zhou X."/>
        </authorList>
    </citation>
    <scope>NUCLEOTIDE SEQUENCE [LARGE SCALE GENOMIC DNA]</scope>
    <source>
        <strain evidence="2 3">DSM 432</strain>
    </source>
</reference>
<gene>
    <name evidence="2" type="ORF">FBQ73_13445</name>
</gene>
<dbReference type="PANTHER" id="PTHR34714">
    <property type="entry name" value="EGF-LIKE DOMAIN-CONTAINING PROTEIN"/>
    <property type="match status" value="1"/>
</dbReference>
<evidence type="ECO:0000313" key="3">
    <source>
        <dbReference type="Proteomes" id="UP000305131"/>
    </source>
</evidence>
<organism evidence="2 3">
    <name type="scientific">Xanthobacter autotrophicus</name>
    <dbReference type="NCBI Taxonomy" id="280"/>
    <lineage>
        <taxon>Bacteria</taxon>
        <taxon>Pseudomonadati</taxon>
        <taxon>Pseudomonadota</taxon>
        <taxon>Alphaproteobacteria</taxon>
        <taxon>Hyphomicrobiales</taxon>
        <taxon>Xanthobacteraceae</taxon>
        <taxon>Xanthobacter</taxon>
    </lineage>
</organism>
<protein>
    <submittedName>
        <fullName evidence="2">Uncharacterized protein</fullName>
    </submittedName>
</protein>
<proteinExistence type="predicted"/>
<comment type="caution">
    <text evidence="2">The sequence shown here is derived from an EMBL/GenBank/DDBJ whole genome shotgun (WGS) entry which is preliminary data.</text>
</comment>
<dbReference type="RefSeq" id="WP_138399996.1">
    <property type="nucleotide sequence ID" value="NZ_JBAFVI010000004.1"/>
</dbReference>
<evidence type="ECO:0000256" key="1">
    <source>
        <dbReference type="SAM" id="MobiDB-lite"/>
    </source>
</evidence>